<dbReference type="EMBL" id="GEDC01000626">
    <property type="protein sequence ID" value="JAS36672.1"/>
    <property type="molecule type" value="Transcribed_RNA"/>
</dbReference>
<evidence type="ECO:0008006" key="3">
    <source>
        <dbReference type="Google" id="ProtNLM"/>
    </source>
</evidence>
<gene>
    <name evidence="1" type="ORF">g.3926</name>
    <name evidence="2" type="ORF">g.3927</name>
</gene>
<evidence type="ECO:0000313" key="2">
    <source>
        <dbReference type="EMBL" id="JAS36672.1"/>
    </source>
</evidence>
<sequence>MELIRTASKYHCAGPKRKYKCHRKRKATTKRCCPGSRSKVTLCNRNWRRISVKPFVNFLRDYRKLKRKTPLKCLVREAKKIWCKMNRCQRKKYVLMACRARKRGYRT</sequence>
<evidence type="ECO:0000313" key="1">
    <source>
        <dbReference type="EMBL" id="JAS17138.1"/>
    </source>
</evidence>
<protein>
    <recommendedName>
        <fullName evidence="3">HMG box domain-containing protein</fullName>
    </recommendedName>
</protein>
<dbReference type="AlphaFoldDB" id="A0A1B6EFG2"/>
<organism evidence="2">
    <name type="scientific">Clastoptera arizonana</name>
    <name type="common">Arizona spittle bug</name>
    <dbReference type="NCBI Taxonomy" id="38151"/>
    <lineage>
        <taxon>Eukaryota</taxon>
        <taxon>Metazoa</taxon>
        <taxon>Ecdysozoa</taxon>
        <taxon>Arthropoda</taxon>
        <taxon>Hexapoda</taxon>
        <taxon>Insecta</taxon>
        <taxon>Pterygota</taxon>
        <taxon>Neoptera</taxon>
        <taxon>Paraneoptera</taxon>
        <taxon>Hemiptera</taxon>
        <taxon>Auchenorrhyncha</taxon>
        <taxon>Cercopoidea</taxon>
        <taxon>Clastopteridae</taxon>
        <taxon>Clastoptera</taxon>
    </lineage>
</organism>
<name>A0A1B6EFG2_9HEMI</name>
<reference evidence="2" key="1">
    <citation type="submission" date="2015-12" db="EMBL/GenBank/DDBJ databases">
        <title>De novo transcriptome assembly of four potential Pierce s Disease insect vectors from Arizona vineyards.</title>
        <authorList>
            <person name="Tassone E.E."/>
        </authorList>
    </citation>
    <scope>NUCLEOTIDE SEQUENCE</scope>
</reference>
<accession>A0A1B6EFG2</accession>
<dbReference type="EMBL" id="GEDC01020160">
    <property type="protein sequence ID" value="JAS17138.1"/>
    <property type="molecule type" value="Transcribed_RNA"/>
</dbReference>
<proteinExistence type="predicted"/>